<evidence type="ECO:0000313" key="2">
    <source>
        <dbReference type="Proteomes" id="UP000019149"/>
    </source>
</evidence>
<dbReference type="EMBL" id="APAU02000199">
    <property type="protein sequence ID" value="EUB54929.1"/>
    <property type="molecule type" value="Genomic_DNA"/>
</dbReference>
<dbReference type="GeneID" id="36345926"/>
<protein>
    <submittedName>
        <fullName evidence="1">Uncharacterized protein</fullName>
    </submittedName>
</protein>
<dbReference type="RefSeq" id="XP_024346125.1">
    <property type="nucleotide sequence ID" value="XM_024499460.1"/>
</dbReference>
<comment type="caution">
    <text evidence="1">The sequence shown here is derived from an EMBL/GenBank/DDBJ whole genome shotgun (WGS) entry which is preliminary data.</text>
</comment>
<evidence type="ECO:0000313" key="1">
    <source>
        <dbReference type="EMBL" id="EUB54929.1"/>
    </source>
</evidence>
<dbReference type="CTD" id="36345926"/>
<dbReference type="Proteomes" id="UP000019149">
    <property type="component" value="Unassembled WGS sequence"/>
</dbReference>
<dbReference type="AlphaFoldDB" id="W6UN09"/>
<proteinExistence type="predicted"/>
<gene>
    <name evidence="1" type="ORF">EGR_10211</name>
</gene>
<organism evidence="1 2">
    <name type="scientific">Echinococcus granulosus</name>
    <name type="common">Hydatid tapeworm</name>
    <dbReference type="NCBI Taxonomy" id="6210"/>
    <lineage>
        <taxon>Eukaryota</taxon>
        <taxon>Metazoa</taxon>
        <taxon>Spiralia</taxon>
        <taxon>Lophotrochozoa</taxon>
        <taxon>Platyhelminthes</taxon>
        <taxon>Cestoda</taxon>
        <taxon>Eucestoda</taxon>
        <taxon>Cyclophyllidea</taxon>
        <taxon>Taeniidae</taxon>
        <taxon>Echinococcus</taxon>
        <taxon>Echinococcus granulosus group</taxon>
    </lineage>
</organism>
<keyword evidence="2" id="KW-1185">Reference proteome</keyword>
<reference evidence="1 2" key="1">
    <citation type="journal article" date="2013" name="Nat. Genet.">
        <title>The genome of the hydatid tapeworm Echinococcus granulosus.</title>
        <authorList>
            <person name="Zheng H."/>
            <person name="Zhang W."/>
            <person name="Zhang L."/>
            <person name="Zhang Z."/>
            <person name="Li J."/>
            <person name="Lu G."/>
            <person name="Zhu Y."/>
            <person name="Wang Y."/>
            <person name="Huang Y."/>
            <person name="Liu J."/>
            <person name="Kang H."/>
            <person name="Chen J."/>
            <person name="Wang L."/>
            <person name="Chen A."/>
            <person name="Yu S."/>
            <person name="Gao Z."/>
            <person name="Jin L."/>
            <person name="Gu W."/>
            <person name="Wang Z."/>
            <person name="Zhao L."/>
            <person name="Shi B."/>
            <person name="Wen H."/>
            <person name="Lin R."/>
            <person name="Jones M.K."/>
            <person name="Brejova B."/>
            <person name="Vinar T."/>
            <person name="Zhao G."/>
            <person name="McManus D.P."/>
            <person name="Chen Z."/>
            <person name="Zhou Y."/>
            <person name="Wang S."/>
        </authorList>
    </citation>
    <scope>NUCLEOTIDE SEQUENCE [LARGE SCALE GENOMIC DNA]</scope>
</reference>
<name>W6UN09_ECHGR</name>
<accession>W6UN09</accession>
<dbReference type="KEGG" id="egl:EGR_10211"/>
<sequence>MVGGERTTHYLYFNPTFLTHYLSKYLQCIVFHTPSRTTFKSIGDQSFSVSVKMTPRNTFSCPARVFFIPIARILCASELSNSTLLKNVIHFNVRREKKDCVHICNAEMGLKCQNTKECVSLLKVGLNFMCFQSKNQVNLQAGSEREMLESTGKTMKKTHKLHCLILYRKGFVDYAFRKLQANSANFALNRLLNALQYTGYLYQNNVGATAVLNGTSTGPQNDADQIYASGYKLLFNCIADGGDGSWQRIYSHL</sequence>